<feature type="transmembrane region" description="Helical" evidence="13">
    <location>
        <begin position="450"/>
        <end position="469"/>
    </location>
</feature>
<reference evidence="16 17" key="1">
    <citation type="submission" date="2022-12" db="EMBL/GenBank/DDBJ databases">
        <title>Chitinophagaceae gen. sp. nov., a new member of the family Chitinophagaceae, isolated from soil in a chemical factory.</title>
        <authorList>
            <person name="Ke Z."/>
        </authorList>
    </citation>
    <scope>NUCLEOTIDE SEQUENCE [LARGE SCALE GENOMIC DNA]</scope>
    <source>
        <strain evidence="16 17">LY-5</strain>
    </source>
</reference>
<feature type="domain" description="P-type ATPase A" evidence="14">
    <location>
        <begin position="312"/>
        <end position="405"/>
    </location>
</feature>
<dbReference type="Gene3D" id="2.70.150.10">
    <property type="entry name" value="Calcium-transporting ATPase, cytoplasmic transduction domain A"/>
    <property type="match status" value="1"/>
</dbReference>
<gene>
    <name evidence="16" type="ORF">O3P16_16700</name>
</gene>
<keyword evidence="8" id="KW-0460">Magnesium</keyword>
<comment type="caution">
    <text evidence="16">The sequence shown here is derived from an EMBL/GenBank/DDBJ whole genome shotgun (WGS) entry which is preliminary data.</text>
</comment>
<evidence type="ECO:0000313" key="17">
    <source>
        <dbReference type="Proteomes" id="UP001210231"/>
    </source>
</evidence>
<keyword evidence="7" id="KW-0479">Metal-binding</keyword>
<evidence type="ECO:0000256" key="8">
    <source>
        <dbReference type="ARBA" id="ARBA00022842"/>
    </source>
</evidence>
<dbReference type="Pfam" id="PF00122">
    <property type="entry name" value="E1-E2_ATPase"/>
    <property type="match status" value="1"/>
</dbReference>
<dbReference type="Pfam" id="PF12156">
    <property type="entry name" value="ATPase-cat_bd"/>
    <property type="match status" value="1"/>
</dbReference>
<dbReference type="Pfam" id="PF00702">
    <property type="entry name" value="Hydrolase"/>
    <property type="match status" value="1"/>
</dbReference>
<feature type="transmembrane region" description="Helical" evidence="13">
    <location>
        <begin position="250"/>
        <end position="268"/>
    </location>
</feature>
<keyword evidence="17" id="KW-1185">Reference proteome</keyword>
<comment type="subcellular location">
    <subcellularLocation>
        <location evidence="1">Cell membrane</location>
        <topology evidence="1">Multi-pass membrane protein</topology>
    </subcellularLocation>
</comment>
<evidence type="ECO:0000256" key="2">
    <source>
        <dbReference type="ARBA" id="ARBA00006024"/>
    </source>
</evidence>
<evidence type="ECO:0000256" key="7">
    <source>
        <dbReference type="ARBA" id="ARBA00022723"/>
    </source>
</evidence>
<dbReference type="PRINTS" id="PR00119">
    <property type="entry name" value="CATATPASE"/>
</dbReference>
<evidence type="ECO:0000256" key="10">
    <source>
        <dbReference type="ARBA" id="ARBA00022989"/>
    </source>
</evidence>
<evidence type="ECO:0000259" key="14">
    <source>
        <dbReference type="Pfam" id="PF00122"/>
    </source>
</evidence>
<evidence type="ECO:0000256" key="11">
    <source>
        <dbReference type="ARBA" id="ARBA00023065"/>
    </source>
</evidence>
<dbReference type="EMBL" id="JAQGEF010000030">
    <property type="protein sequence ID" value="MDA3616453.1"/>
    <property type="molecule type" value="Genomic_DNA"/>
</dbReference>
<evidence type="ECO:0000256" key="13">
    <source>
        <dbReference type="SAM" id="Phobius"/>
    </source>
</evidence>
<dbReference type="SUPFAM" id="SSF55008">
    <property type="entry name" value="HMA, heavy metal-associated domain"/>
    <property type="match status" value="1"/>
</dbReference>
<dbReference type="InterPro" id="IPR006121">
    <property type="entry name" value="HMA_dom"/>
</dbReference>
<dbReference type="InterPro" id="IPR001757">
    <property type="entry name" value="P_typ_ATPase"/>
</dbReference>
<comment type="similarity">
    <text evidence="2">Belongs to the cation transport ATPase (P-type) (TC 3.A.3) family. Type IB subfamily.</text>
</comment>
<evidence type="ECO:0000256" key="1">
    <source>
        <dbReference type="ARBA" id="ARBA00004651"/>
    </source>
</evidence>
<evidence type="ECO:0000256" key="12">
    <source>
        <dbReference type="ARBA" id="ARBA00023136"/>
    </source>
</evidence>
<dbReference type="Gene3D" id="3.30.70.100">
    <property type="match status" value="1"/>
</dbReference>
<dbReference type="Gene3D" id="3.40.1110.10">
    <property type="entry name" value="Calcium-transporting ATPase, cytoplasmic domain N"/>
    <property type="match status" value="1"/>
</dbReference>
<proteinExistence type="inferred from homology"/>
<dbReference type="SUPFAM" id="SSF81653">
    <property type="entry name" value="Calcium ATPase, transduction domain A"/>
    <property type="match status" value="1"/>
</dbReference>
<dbReference type="InterPro" id="IPR008250">
    <property type="entry name" value="ATPase_P-typ_transduc_dom_A_sf"/>
</dbReference>
<keyword evidence="9" id="KW-1278">Translocase</keyword>
<feature type="transmembrane region" description="Helical" evidence="13">
    <location>
        <begin position="746"/>
        <end position="766"/>
    </location>
</feature>
<dbReference type="InterPro" id="IPR036163">
    <property type="entry name" value="HMA_dom_sf"/>
</dbReference>
<dbReference type="Proteomes" id="UP001210231">
    <property type="component" value="Unassembled WGS sequence"/>
</dbReference>
<evidence type="ECO:0000313" key="16">
    <source>
        <dbReference type="EMBL" id="MDA3616453.1"/>
    </source>
</evidence>
<feature type="transmembrane region" description="Helical" evidence="13">
    <location>
        <begin position="772"/>
        <end position="793"/>
    </location>
</feature>
<dbReference type="PANTHER" id="PTHR43520:SF5">
    <property type="entry name" value="CATION-TRANSPORTING P-TYPE ATPASE-RELATED"/>
    <property type="match status" value="1"/>
</dbReference>
<evidence type="ECO:0000256" key="4">
    <source>
        <dbReference type="ARBA" id="ARBA00022475"/>
    </source>
</evidence>
<dbReference type="RefSeq" id="WP_407032789.1">
    <property type="nucleotide sequence ID" value="NZ_JAQGEF010000030.1"/>
</dbReference>
<dbReference type="InterPro" id="IPR018303">
    <property type="entry name" value="ATPase_P-typ_P_site"/>
</dbReference>
<feature type="transmembrane region" description="Helical" evidence="13">
    <location>
        <begin position="181"/>
        <end position="200"/>
    </location>
</feature>
<keyword evidence="12 13" id="KW-0472">Membrane</keyword>
<feature type="transmembrane region" description="Helical" evidence="13">
    <location>
        <begin position="274"/>
        <end position="292"/>
    </location>
</feature>
<dbReference type="Gene3D" id="3.40.50.1000">
    <property type="entry name" value="HAD superfamily/HAD-like"/>
    <property type="match status" value="1"/>
</dbReference>
<dbReference type="PANTHER" id="PTHR43520">
    <property type="entry name" value="ATP7, ISOFORM B"/>
    <property type="match status" value="1"/>
</dbReference>
<keyword evidence="6 13" id="KW-0812">Transmembrane</keyword>
<dbReference type="PRINTS" id="PR00943">
    <property type="entry name" value="CUATPASE"/>
</dbReference>
<dbReference type="InterPro" id="IPR059000">
    <property type="entry name" value="ATPase_P-type_domA"/>
</dbReference>
<dbReference type="InterPro" id="IPR023214">
    <property type="entry name" value="HAD_sf"/>
</dbReference>
<dbReference type="InterPro" id="IPR023299">
    <property type="entry name" value="ATPase_P-typ_cyto_dom_N"/>
</dbReference>
<evidence type="ECO:0000256" key="9">
    <source>
        <dbReference type="ARBA" id="ARBA00022967"/>
    </source>
</evidence>
<name>A0ABT4UQL9_9BACT</name>
<feature type="transmembrane region" description="Helical" evidence="13">
    <location>
        <begin position="212"/>
        <end position="230"/>
    </location>
</feature>
<feature type="transmembrane region" description="Helical" evidence="13">
    <location>
        <begin position="426"/>
        <end position="444"/>
    </location>
</feature>
<evidence type="ECO:0000256" key="6">
    <source>
        <dbReference type="ARBA" id="ARBA00022692"/>
    </source>
</evidence>
<dbReference type="PROSITE" id="PS01229">
    <property type="entry name" value="COF_2"/>
    <property type="match status" value="1"/>
</dbReference>
<dbReference type="PROSITE" id="PS00154">
    <property type="entry name" value="ATPASE_E1_E2"/>
    <property type="match status" value="1"/>
</dbReference>
<keyword evidence="5" id="KW-0597">Phosphoprotein</keyword>
<dbReference type="SUPFAM" id="SSF56784">
    <property type="entry name" value="HAD-like"/>
    <property type="match status" value="1"/>
</dbReference>
<organism evidence="16 17">
    <name type="scientific">Polluticaenibacter yanchengensis</name>
    <dbReference type="NCBI Taxonomy" id="3014562"/>
    <lineage>
        <taxon>Bacteria</taxon>
        <taxon>Pseudomonadati</taxon>
        <taxon>Bacteroidota</taxon>
        <taxon>Chitinophagia</taxon>
        <taxon>Chitinophagales</taxon>
        <taxon>Chitinophagaceae</taxon>
        <taxon>Polluticaenibacter</taxon>
    </lineage>
</organism>
<evidence type="ECO:0000256" key="3">
    <source>
        <dbReference type="ARBA" id="ARBA00022448"/>
    </source>
</evidence>
<feature type="domain" description="Putative metal-binding" evidence="15">
    <location>
        <begin position="12"/>
        <end position="87"/>
    </location>
</feature>
<protein>
    <submittedName>
        <fullName evidence="16">Heavy metal translocating P-type ATPase metal-binding domain-containing protein</fullName>
    </submittedName>
</protein>
<evidence type="ECO:0000256" key="5">
    <source>
        <dbReference type="ARBA" id="ARBA00022553"/>
    </source>
</evidence>
<keyword evidence="10 13" id="KW-1133">Transmembrane helix</keyword>
<sequence>MVYSKSISGKTTCYHCGDECIGRSVKKDEKTFCCQGCKMVYEILNQNELCNYYDLNNNPGEAQKVSVRKDKYAFLDNEAVAARLIAFKDQEHTNVNLYLPQMHCSSCLWLLENIGKINKGIIASRVNFSLKEVYIEFDHHVTGLRAVVETLTSVGYEPHISLDNLDTGVAKKQSKNRMGQIAVAGFCFTNIMMISLPEYFSYRSVLERNVGVSFKVLSLLLALPVLFYSAREFFVLAWGGLKNRFLNIDLPIALAVLITFFRSVYEIFSSAGNGYLDSMSGIVFFMLVGRALQDKTYSSISFNRDFKSFFPIAVNTKHDNEFVPTPVNELVIDDIIKIHQNELIPADAILSKGNAVIDYSFVTGESKPVEVTIGEIIYAGGKQLSNDIELIVVKNVSQSYLTNLWNKEVFKDEKKNVSFIHSLSEYFTYIVLGVGLIAGIYWFMKGETGLMWNALTTILIVACPCALLLSSSFTNGNIIGILGRHQFYFRHPDVITALNNITHVVFDKTGTLTSNVNMDVNYEGDDIADEEMECLFAALSQSTHPMSKAVAKSIYQPHFRELPVLSFDTVVGKGVEAVIGKYRVKAGSAGYLNLTGNISAEGSVVHIAINNVYKGCFYVKSSYRENFNQVIDRFSRNYKITILSGDNNADENYLNTVFNNKVALKFNQKPEEKLEYIKQLQQDKKVKVLMIGDGLNDAGALKQAAVGIALTESNNNFTPASDAIIHAKNFSKIDHYLAFAQKGHRIIMASFILSVMYNIIGLYFAVQGILSPVIAAVLMPASSISIILLTYGLSRWYGQKMLD</sequence>
<dbReference type="CDD" id="cd00371">
    <property type="entry name" value="HMA"/>
    <property type="match status" value="1"/>
</dbReference>
<dbReference type="NCBIfam" id="TIGR01494">
    <property type="entry name" value="ATPase_P-type"/>
    <property type="match status" value="1"/>
</dbReference>
<evidence type="ECO:0000259" key="15">
    <source>
        <dbReference type="Pfam" id="PF12156"/>
    </source>
</evidence>
<keyword evidence="11" id="KW-0406">Ion transport</keyword>
<dbReference type="InterPro" id="IPR036412">
    <property type="entry name" value="HAD-like_sf"/>
</dbReference>
<accession>A0ABT4UQL9</accession>
<dbReference type="InterPro" id="IPR021993">
    <property type="entry name" value="ATPase-cat-bd"/>
</dbReference>
<keyword evidence="4" id="KW-1003">Cell membrane</keyword>
<keyword evidence="3" id="KW-0813">Transport</keyword>